<dbReference type="PANTHER" id="PTHR38694:SF1">
    <property type="entry name" value="PEROXIN DOMAIN-CONTAINING PROTEIN"/>
    <property type="match status" value="1"/>
</dbReference>
<evidence type="ECO:0008006" key="5">
    <source>
        <dbReference type="Google" id="ProtNLM"/>
    </source>
</evidence>
<feature type="compositionally biased region" description="Pro residues" evidence="1">
    <location>
        <begin position="630"/>
        <end position="642"/>
    </location>
</feature>
<feature type="region of interest" description="Disordered" evidence="1">
    <location>
        <begin position="461"/>
        <end position="483"/>
    </location>
</feature>
<evidence type="ECO:0000313" key="3">
    <source>
        <dbReference type="EMBL" id="RGP68878.1"/>
    </source>
</evidence>
<dbReference type="InterPro" id="IPR021709">
    <property type="entry name" value="DUF3292"/>
</dbReference>
<comment type="caution">
    <text evidence="3">The sequence shown here is derived from an EMBL/GenBank/DDBJ whole genome shotgun (WGS) entry which is preliminary data.</text>
</comment>
<feature type="transmembrane region" description="Helical" evidence="2">
    <location>
        <begin position="553"/>
        <end position="573"/>
    </location>
</feature>
<accession>A0A395S907</accession>
<keyword evidence="4" id="KW-1185">Reference proteome</keyword>
<reference evidence="3 4" key="1">
    <citation type="journal article" date="2018" name="PLoS Pathog.">
        <title>Evolution of structural diversity of trichothecenes, a family of toxins produced by plant pathogenic and entomopathogenic fungi.</title>
        <authorList>
            <person name="Proctor R.H."/>
            <person name="McCormick S.P."/>
            <person name="Kim H.S."/>
            <person name="Cardoza R.E."/>
            <person name="Stanley A.M."/>
            <person name="Lindo L."/>
            <person name="Kelly A."/>
            <person name="Brown D.W."/>
            <person name="Lee T."/>
            <person name="Vaughan M.M."/>
            <person name="Alexander N.J."/>
            <person name="Busman M."/>
            <person name="Gutierrez S."/>
        </authorList>
    </citation>
    <scope>NUCLEOTIDE SEQUENCE [LARGE SCALE GENOMIC DNA]</scope>
    <source>
        <strain evidence="3 4">NRRL 3299</strain>
    </source>
</reference>
<keyword evidence="2" id="KW-0472">Membrane</keyword>
<keyword evidence="2" id="KW-0812">Transmembrane</keyword>
<evidence type="ECO:0000256" key="2">
    <source>
        <dbReference type="SAM" id="Phobius"/>
    </source>
</evidence>
<dbReference type="Gene3D" id="3.40.50.720">
    <property type="entry name" value="NAD(P)-binding Rossmann-like Domain"/>
    <property type="match status" value="1"/>
</dbReference>
<dbReference type="AlphaFoldDB" id="A0A395S907"/>
<feature type="region of interest" description="Disordered" evidence="1">
    <location>
        <begin position="626"/>
        <end position="662"/>
    </location>
</feature>
<evidence type="ECO:0000256" key="1">
    <source>
        <dbReference type="SAM" id="MobiDB-lite"/>
    </source>
</evidence>
<name>A0A395S907_FUSSP</name>
<dbReference type="PANTHER" id="PTHR38694">
    <property type="entry name" value="CONSERVED EXPRESSED PROTEIN"/>
    <property type="match status" value="1"/>
</dbReference>
<evidence type="ECO:0000313" key="4">
    <source>
        <dbReference type="Proteomes" id="UP000266152"/>
    </source>
</evidence>
<proteinExistence type="predicted"/>
<dbReference type="Pfam" id="PF11696">
    <property type="entry name" value="DUF3292"/>
    <property type="match status" value="2"/>
</dbReference>
<sequence>MKVVIAGSTGFVGQEVVRQALYHPLITKVVTLSRRDHDLAEDLRRPEFEEKFTSVSCSDFKSYPQYVKDEISGADACIWLIGVTPAKLKQYTWDQVRMICYEYALYAADTFAKLPREGKPEPLRFIYVSGSNAERDPAKKPWILGDYCLLRGQVEKQILERAHLSDGRMQVLVAKSGMVTDPDMGFVKQAFRFFSHAIVSVPSIGRAEMTAALLNQAVNGLSKETLLNAELTEIGKNELIAVNLGQNEDGESTLHTRVHHDPVSPNKERHDIKTTTVESLEITDVGWHTDQIHPKDYAVDGVRNEDAWLLIRRFNKQVFHLKHTPSLPEDEMDLEVAEQEQFSPNKLRAQLERLYMGAALLTIKTYFSAWYLNFLMPVLLATLLAALLSPKVRDTLFPPCPPSLVHYQSGHLIKPHAGMLGTIDTATGAPENLKGEALEREASNFATGLVALSVNVFVDKDPQHDESQRGGGKSENLKDPRSMATRITTAKDKAGGVDNPSWDKTKSPMQELMWSQMRPLMHWVCRFCDIWERSANLIDPAAPFPRGVARRRIIRAILPILAVSIFMSPYLFYRATTLCLGIAFFGSISLETSYKGFRSVMHKVVFKKIPTDSQITIALLRQGERNKSPLLPPPVSKGPPPGTTHSIEDDTIGATGNDSPLGVTRQELDEAVAQDVGTMKDTGGDDHESCESGSGGKKRGKLLSVIVPVARAAAKTMIGVDKIRAKTGSESAKNRLGAASPREEPPIAGPVEFTCRWRGERGFVYLTTDTVGPAICFSKKSSVGDLDSSEYHEVQPEWIIPVADIITLNKYSGYGAKAKLLAGWALEDDIVDGVEIVNNKGDAFLVTAMVRRDELFNRLCAIGDQKWEIW</sequence>
<dbReference type="InterPro" id="IPR036291">
    <property type="entry name" value="NAD(P)-bd_dom_sf"/>
</dbReference>
<dbReference type="STRING" id="5514.A0A395S907"/>
<feature type="transmembrane region" description="Helical" evidence="2">
    <location>
        <begin position="370"/>
        <end position="388"/>
    </location>
</feature>
<dbReference type="SUPFAM" id="SSF51735">
    <property type="entry name" value="NAD(P)-binding Rossmann-fold domains"/>
    <property type="match status" value="1"/>
</dbReference>
<organism evidence="3 4">
    <name type="scientific">Fusarium sporotrichioides</name>
    <dbReference type="NCBI Taxonomy" id="5514"/>
    <lineage>
        <taxon>Eukaryota</taxon>
        <taxon>Fungi</taxon>
        <taxon>Dikarya</taxon>
        <taxon>Ascomycota</taxon>
        <taxon>Pezizomycotina</taxon>
        <taxon>Sordariomycetes</taxon>
        <taxon>Hypocreomycetidae</taxon>
        <taxon>Hypocreales</taxon>
        <taxon>Nectriaceae</taxon>
        <taxon>Fusarium</taxon>
    </lineage>
</organism>
<protein>
    <recommendedName>
        <fullName evidence="5">NAD(P)-binding domain-containing protein</fullName>
    </recommendedName>
</protein>
<gene>
    <name evidence="3" type="ORF">FSPOR_5084</name>
</gene>
<dbReference type="Proteomes" id="UP000266152">
    <property type="component" value="Unassembled WGS sequence"/>
</dbReference>
<keyword evidence="2" id="KW-1133">Transmembrane helix</keyword>
<feature type="region of interest" description="Disordered" evidence="1">
    <location>
        <begin position="677"/>
        <end position="697"/>
    </location>
</feature>
<dbReference type="EMBL" id="PXOF01000066">
    <property type="protein sequence ID" value="RGP68878.1"/>
    <property type="molecule type" value="Genomic_DNA"/>
</dbReference>